<evidence type="ECO:0000313" key="3">
    <source>
        <dbReference type="Proteomes" id="UP000006672"/>
    </source>
</evidence>
<dbReference type="EMBL" id="CAAKNF010000010">
    <property type="protein sequence ID" value="VIP00064.1"/>
    <property type="molecule type" value="Genomic_DNA"/>
</dbReference>
<accession>A0A4E9FRZ6</accession>
<organism evidence="1">
    <name type="scientific">Brugia malayi</name>
    <name type="common">Filarial nematode worm</name>
    <dbReference type="NCBI Taxonomy" id="6279"/>
    <lineage>
        <taxon>Eukaryota</taxon>
        <taxon>Metazoa</taxon>
        <taxon>Ecdysozoa</taxon>
        <taxon>Nematoda</taxon>
        <taxon>Chromadorea</taxon>
        <taxon>Rhabditida</taxon>
        <taxon>Spirurina</taxon>
        <taxon>Spiruromorpha</taxon>
        <taxon>Filarioidea</taxon>
        <taxon>Onchocercidae</taxon>
        <taxon>Brugia</taxon>
    </lineage>
</organism>
<reference evidence="1" key="2">
    <citation type="submission" date="2012-12" db="EMBL/GenBank/DDBJ databases">
        <authorList>
            <person name="Gao Y.W."/>
            <person name="Fan S.T."/>
            <person name="Sun H.T."/>
            <person name="Wang Z."/>
            <person name="Gao X.L."/>
            <person name="Li Y.G."/>
            <person name="Wang T.C."/>
            <person name="Zhang K."/>
            <person name="Xu W.W."/>
            <person name="Yu Z.J."/>
            <person name="Xia X.Z."/>
        </authorList>
    </citation>
    <scope>NUCLEOTIDE SEQUENCE</scope>
    <source>
        <strain evidence="1">FR3</strain>
    </source>
</reference>
<dbReference type="WormBase" id="Bm1112">
    <property type="protein sequence ID" value="BM28173"/>
    <property type="gene ID" value="WBGene00221373"/>
</dbReference>
<reference evidence="2" key="3">
    <citation type="submission" date="2019-04" db="EMBL/GenBank/DDBJ databases">
        <authorList>
            <person name="Howe K."/>
            <person name="Paulini M."/>
            <person name="Williams G."/>
        </authorList>
    </citation>
    <scope>NUCLEOTIDE SEQUENCE [LARGE SCALE GENOMIC DNA]</scope>
    <source>
        <strain evidence="2">FR3</strain>
    </source>
</reference>
<evidence type="ECO:0000313" key="5">
    <source>
        <dbReference type="WormBase" id="Bm1112"/>
    </source>
</evidence>
<proteinExistence type="predicted"/>
<dbReference type="CTD" id="66057554"/>
<dbReference type="GeneID" id="66057554"/>
<dbReference type="KEGG" id="bmy:BM_BM1112"/>
<keyword evidence="3" id="KW-1185">Reference proteome</keyword>
<dbReference type="EMBL" id="LN855943">
    <property type="protein sequence ID" value="CDQ03294.1"/>
    <property type="molecule type" value="Genomic_DNA"/>
</dbReference>
<reference evidence="1 3" key="1">
    <citation type="journal article" date="2007" name="Science">
        <title>Draft genome of the filarial nematode parasite Brugia malayi.</title>
        <authorList>
            <person name="Ghedin E."/>
            <person name="Wang S."/>
            <person name="Spiro D."/>
            <person name="Caler E."/>
            <person name="Zhao Q."/>
            <person name="Crabtree J."/>
            <person name="Allen J.E."/>
            <person name="Delcher A.L."/>
            <person name="Guiliano D.B."/>
            <person name="Miranda-Saavedra D."/>
            <person name="Angiuoli S.V."/>
            <person name="Creasy T."/>
            <person name="Amedeo P."/>
            <person name="Haas B."/>
            <person name="El-Sayed N.M."/>
            <person name="Wortman J.R."/>
            <person name="Feldblyum T."/>
            <person name="Tallon L."/>
            <person name="Schatz M."/>
            <person name="Shumway M."/>
            <person name="Koo H."/>
            <person name="Salzberg S.L."/>
            <person name="Schobel S."/>
            <person name="Pertea M."/>
            <person name="Pop M."/>
            <person name="White O."/>
            <person name="Barton G.J."/>
            <person name="Carlow C.K."/>
            <person name="Crawford M.J."/>
            <person name="Daub J."/>
            <person name="Dimmic M.W."/>
            <person name="Estes C.F."/>
            <person name="Foster J.M."/>
            <person name="Ganatra M."/>
            <person name="Gregory W.F."/>
            <person name="Johnson N.M."/>
            <person name="Jin J."/>
            <person name="Komuniecki R."/>
            <person name="Korf I."/>
            <person name="Kumar S."/>
            <person name="Laney S."/>
            <person name="Li B.W."/>
            <person name="Li W."/>
            <person name="Lindblom T.H."/>
            <person name="Lustigman S."/>
            <person name="Ma D."/>
            <person name="Maina C.V."/>
            <person name="Martin D.M."/>
            <person name="McCarter J.P."/>
            <person name="McReynolds L."/>
            <person name="Mitreva M."/>
            <person name="Nutman T.B."/>
            <person name="Parkinson J."/>
            <person name="Peregrin-Alvarez J.M."/>
            <person name="Poole C."/>
            <person name="Ren Q."/>
            <person name="Saunders L."/>
            <person name="Sluder A.E."/>
            <person name="Smith K."/>
            <person name="Stanke M."/>
            <person name="Unnasch T.R."/>
            <person name="Ware J."/>
            <person name="Wei A.D."/>
            <person name="Weil G."/>
            <person name="Williams D.J."/>
            <person name="Zhang Y."/>
            <person name="Williams S.A."/>
            <person name="Fraser-Liggett C."/>
            <person name="Slatko B."/>
            <person name="Blaxter M.L."/>
            <person name="Scott A.L."/>
        </authorList>
    </citation>
    <scope>NUCLEOTIDE SEQUENCE</scope>
    <source>
        <strain evidence="1 3">FR3</strain>
    </source>
</reference>
<accession>A0A0K0IQP6</accession>
<name>A0A0K0IQP6_BRUMA</name>
<evidence type="ECO:0000313" key="4">
    <source>
        <dbReference type="WBParaSite" id="Bm1112.1"/>
    </source>
</evidence>
<sequence>MFHGKTNEFTSIIFRKVNVSRLTLYQEMGYSISLQPSFKEK</sequence>
<dbReference type="RefSeq" id="XP_042938792.1">
    <property type="nucleotide sequence ID" value="XM_043082858.1"/>
</dbReference>
<dbReference type="WBParaSite" id="Bm1112.1">
    <property type="protein sequence ID" value="Bm1112.1"/>
    <property type="gene ID" value="WBGene00221373"/>
</dbReference>
<reference evidence="4" key="4">
    <citation type="submission" date="2019-12" db="UniProtKB">
        <authorList>
            <consortium name="WormBaseParasite"/>
        </authorList>
    </citation>
    <scope>IDENTIFICATION</scope>
</reference>
<dbReference type="Proteomes" id="UP000006672">
    <property type="component" value="Unassembled WGS sequence"/>
</dbReference>
<protein>
    <submittedName>
        <fullName evidence="1 4">Bm1112</fullName>
    </submittedName>
</protein>
<evidence type="ECO:0000313" key="1">
    <source>
        <dbReference type="EMBL" id="CDQ03294.1"/>
    </source>
</evidence>
<dbReference type="AlphaFoldDB" id="A0A0K0IQP6"/>
<gene>
    <name evidence="1 4 5" type="ORF">Bm1112</name>
    <name evidence="2" type="ORF">BM_BM1112</name>
    <name evidence="1" type="ORF">BM_Bm1112</name>
</gene>
<evidence type="ECO:0000313" key="2">
    <source>
        <dbReference type="EMBL" id="VIP00064.1"/>
    </source>
</evidence>